<evidence type="ECO:0000256" key="1">
    <source>
        <dbReference type="ARBA" id="ARBA00022448"/>
    </source>
</evidence>
<evidence type="ECO:0000259" key="7">
    <source>
        <dbReference type="PROSITE" id="PS50893"/>
    </source>
</evidence>
<name>A0ABM8V0W5_THEXY</name>
<dbReference type="Gene3D" id="2.40.50.100">
    <property type="match status" value="1"/>
</dbReference>
<dbReference type="InterPro" id="IPR017871">
    <property type="entry name" value="ABC_transporter-like_CS"/>
</dbReference>
<accession>A0ABM8V0W5</accession>
<dbReference type="InterPro" id="IPR015855">
    <property type="entry name" value="ABC_transpr_MalK-like"/>
</dbReference>
<comment type="caution">
    <text evidence="8">The sequence shown here is derived from an EMBL/GenBank/DDBJ whole genome shotgun (WGS) entry which is preliminary data.</text>
</comment>
<proteinExistence type="predicted"/>
<evidence type="ECO:0000313" key="8">
    <source>
        <dbReference type="EMBL" id="CAG5079520.1"/>
    </source>
</evidence>
<keyword evidence="6" id="KW-0472">Membrane</keyword>
<keyword evidence="5" id="KW-1278">Translocase</keyword>
<dbReference type="InterPro" id="IPR003593">
    <property type="entry name" value="AAA+_ATPase"/>
</dbReference>
<keyword evidence="2" id="KW-1003">Cell membrane</keyword>
<dbReference type="PROSITE" id="PS00211">
    <property type="entry name" value="ABC_TRANSPORTER_1"/>
    <property type="match status" value="1"/>
</dbReference>
<dbReference type="InterPro" id="IPR003439">
    <property type="entry name" value="ABC_transporter-like_ATP-bd"/>
</dbReference>
<dbReference type="PANTHER" id="PTHR43875">
    <property type="entry name" value="MALTODEXTRIN IMPORT ATP-BINDING PROTEIN MSMX"/>
    <property type="match status" value="1"/>
</dbReference>
<dbReference type="CDD" id="cd03301">
    <property type="entry name" value="ABC_MalK_N"/>
    <property type="match status" value="1"/>
</dbReference>
<dbReference type="PROSITE" id="PS50893">
    <property type="entry name" value="ABC_TRANSPORTER_2"/>
    <property type="match status" value="1"/>
</dbReference>
<dbReference type="InterPro" id="IPR047641">
    <property type="entry name" value="ABC_transpr_MalK/UgpC-like"/>
</dbReference>
<reference evidence="8 9" key="1">
    <citation type="submission" date="2021-04" db="EMBL/GenBank/DDBJ databases">
        <authorList>
            <person name="Rakotoarivonina H."/>
        </authorList>
    </citation>
    <scope>NUCLEOTIDE SEQUENCE [LARGE SCALE GENOMIC DNA]</scope>
    <source>
        <strain evidence="8 9">XE</strain>
    </source>
</reference>
<evidence type="ECO:0000256" key="4">
    <source>
        <dbReference type="ARBA" id="ARBA00022840"/>
    </source>
</evidence>
<dbReference type="SUPFAM" id="SSF50331">
    <property type="entry name" value="MOP-like"/>
    <property type="match status" value="1"/>
</dbReference>
<dbReference type="EMBL" id="CAJRAY010000017">
    <property type="protein sequence ID" value="CAG5079520.1"/>
    <property type="molecule type" value="Genomic_DNA"/>
</dbReference>
<evidence type="ECO:0000256" key="2">
    <source>
        <dbReference type="ARBA" id="ARBA00022475"/>
    </source>
</evidence>
<keyword evidence="9" id="KW-1185">Reference proteome</keyword>
<dbReference type="Proteomes" id="UP000681526">
    <property type="component" value="Unassembled WGS sequence"/>
</dbReference>
<keyword evidence="4 8" id="KW-0067">ATP-binding</keyword>
<dbReference type="InterPro" id="IPR027417">
    <property type="entry name" value="P-loop_NTPase"/>
</dbReference>
<dbReference type="RefSeq" id="WP_015254554.1">
    <property type="nucleotide sequence ID" value="NZ_CAJRAY010000017.1"/>
</dbReference>
<evidence type="ECO:0000256" key="5">
    <source>
        <dbReference type="ARBA" id="ARBA00022967"/>
    </source>
</evidence>
<dbReference type="Pfam" id="PF00005">
    <property type="entry name" value="ABC_tran"/>
    <property type="match status" value="1"/>
</dbReference>
<keyword evidence="3" id="KW-0547">Nucleotide-binding</keyword>
<dbReference type="SUPFAM" id="SSF52540">
    <property type="entry name" value="P-loop containing nucleoside triphosphate hydrolases"/>
    <property type="match status" value="1"/>
</dbReference>
<dbReference type="PANTHER" id="PTHR43875:SF15">
    <property type="entry name" value="TREHALOSE IMPORT ATP-BINDING PROTEIN SUGC"/>
    <property type="match status" value="1"/>
</dbReference>
<evidence type="ECO:0000256" key="6">
    <source>
        <dbReference type="ARBA" id="ARBA00023136"/>
    </source>
</evidence>
<gene>
    <name evidence="8" type="primary">txxe 545-ugpC</name>
    <name evidence="8" type="ORF">TXXE_03270</name>
</gene>
<dbReference type="GO" id="GO:0005524">
    <property type="term" value="F:ATP binding"/>
    <property type="evidence" value="ECO:0007669"/>
    <property type="project" value="UniProtKB-KW"/>
</dbReference>
<evidence type="ECO:0000313" key="9">
    <source>
        <dbReference type="Proteomes" id="UP000681526"/>
    </source>
</evidence>
<evidence type="ECO:0000256" key="3">
    <source>
        <dbReference type="ARBA" id="ARBA00022741"/>
    </source>
</evidence>
<protein>
    <submittedName>
        <fullName evidence="8">SN-glycerol-3-phosphate transport ATP-binding protein ugpC, ABC transporter related protein</fullName>
    </submittedName>
</protein>
<feature type="domain" description="ABC transporter" evidence="7">
    <location>
        <begin position="4"/>
        <end position="234"/>
    </location>
</feature>
<dbReference type="InterPro" id="IPR008995">
    <property type="entry name" value="Mo/tungstate-bd_C_term_dom"/>
</dbReference>
<sequence>MARIELIDVVKRFKGETVIPNLNLTIREGSFTVLVGPSGCGKSTTLRMIAGLERQTSGDIRIDGELVNDTEPGKRDVAMVFQNYALYPNMTVRGNIEFGLKNRGVPKRERERLIRDICEIAGLTPYLDKKPQSLSGGQRQRVALARAMVKNPKVFILDEPLSNLDAKLRGQMRTELIELHKRLGTTFVYVTHDQVEAMSMGDRIVVMNKGEVMQAAPPMVLYEDPDNLFTAQFIGTPPMNVLPASRLPGLRTEGEGHAEFVGFRPEHALLSPETAELTREGLVIAGQIATRESLGAEQVYKLRCEAGSFFVKSFLNPYVGGDFALAVVPFERLYFFDRDGNRLRRLRAVRPQLAAAGV</sequence>
<organism evidence="8 9">
    <name type="scientific">Thermobacillus xylanilyticus</name>
    <dbReference type="NCBI Taxonomy" id="76633"/>
    <lineage>
        <taxon>Bacteria</taxon>
        <taxon>Bacillati</taxon>
        <taxon>Bacillota</taxon>
        <taxon>Bacilli</taxon>
        <taxon>Bacillales</taxon>
        <taxon>Paenibacillaceae</taxon>
        <taxon>Thermobacillus</taxon>
    </lineage>
</organism>
<keyword evidence="1" id="KW-0813">Transport</keyword>
<dbReference type="Gene3D" id="3.40.50.300">
    <property type="entry name" value="P-loop containing nucleotide triphosphate hydrolases"/>
    <property type="match status" value="1"/>
</dbReference>
<dbReference type="SMART" id="SM00382">
    <property type="entry name" value="AAA"/>
    <property type="match status" value="1"/>
</dbReference>